<feature type="domain" description="PEP-utilising enzyme mobile" evidence="21">
    <location>
        <begin position="141"/>
        <end position="211"/>
    </location>
</feature>
<feature type="binding site" evidence="19">
    <location>
        <position position="452"/>
    </location>
    <ligand>
        <name>phosphoenolpyruvate</name>
        <dbReference type="ChEBI" id="CHEBI:58702"/>
    </ligand>
</feature>
<evidence type="ECO:0000256" key="9">
    <source>
        <dbReference type="ARBA" id="ARBA00022490"/>
    </source>
</evidence>
<evidence type="ECO:0000256" key="16">
    <source>
        <dbReference type="ARBA" id="ARBA00033235"/>
    </source>
</evidence>
<dbReference type="GO" id="GO:0009401">
    <property type="term" value="P:phosphoenolpyruvate-dependent sugar phosphotransferase system"/>
    <property type="evidence" value="ECO:0007669"/>
    <property type="project" value="UniProtKB-KW"/>
</dbReference>
<dbReference type="InterPro" id="IPR036618">
    <property type="entry name" value="PtsI_HPr-bd_sf"/>
</dbReference>
<dbReference type="EMBL" id="NIDE01000001">
    <property type="protein sequence ID" value="OWK46520.1"/>
    <property type="molecule type" value="Genomic_DNA"/>
</dbReference>
<evidence type="ECO:0000259" key="21">
    <source>
        <dbReference type="Pfam" id="PF00391"/>
    </source>
</evidence>
<dbReference type="GO" id="GO:0046872">
    <property type="term" value="F:metal ion binding"/>
    <property type="evidence" value="ECO:0007669"/>
    <property type="project" value="UniProtKB-KW"/>
</dbReference>
<dbReference type="InterPro" id="IPR000121">
    <property type="entry name" value="PEP_util_C"/>
</dbReference>
<keyword evidence="10 17" id="KW-0762">Sugar transport</keyword>
<dbReference type="SUPFAM" id="SSF47831">
    <property type="entry name" value="Enzyme I of the PEP:sugar phosphotransferase system HPr-binding (sub)domain"/>
    <property type="match status" value="1"/>
</dbReference>
<feature type="binding site" evidence="20">
    <location>
        <position position="418"/>
    </location>
    <ligand>
        <name>Mg(2+)</name>
        <dbReference type="ChEBI" id="CHEBI:18420"/>
    </ligand>
</feature>
<dbReference type="InterPro" id="IPR040442">
    <property type="entry name" value="Pyrv_kinase-like_dom_sf"/>
</dbReference>
<keyword evidence="8 17" id="KW-0813">Transport</keyword>
<evidence type="ECO:0000256" key="10">
    <source>
        <dbReference type="ARBA" id="ARBA00022597"/>
    </source>
</evidence>
<keyword evidence="11 17" id="KW-0808">Transferase</keyword>
<dbReference type="GO" id="GO:0005737">
    <property type="term" value="C:cytoplasm"/>
    <property type="evidence" value="ECO:0007669"/>
    <property type="project" value="UniProtKB-SubCell"/>
</dbReference>
<evidence type="ECO:0000256" key="1">
    <source>
        <dbReference type="ARBA" id="ARBA00000683"/>
    </source>
</evidence>
<evidence type="ECO:0000259" key="23">
    <source>
        <dbReference type="Pfam" id="PF05524"/>
    </source>
</evidence>
<evidence type="ECO:0000313" key="25">
    <source>
        <dbReference type="Proteomes" id="UP000214646"/>
    </source>
</evidence>
<evidence type="ECO:0000313" key="24">
    <source>
        <dbReference type="EMBL" id="OWK46520.1"/>
    </source>
</evidence>
<dbReference type="EC" id="2.7.3.9" evidence="6 17"/>
<evidence type="ECO:0000256" key="7">
    <source>
        <dbReference type="ARBA" id="ARBA00016544"/>
    </source>
</evidence>
<dbReference type="SUPFAM" id="SSF52009">
    <property type="entry name" value="Phosphohistidine domain"/>
    <property type="match status" value="1"/>
</dbReference>
<keyword evidence="9 17" id="KW-0963">Cytoplasm</keyword>
<keyword evidence="12 17" id="KW-0598">Phosphotransferase system</keyword>
<evidence type="ECO:0000256" key="5">
    <source>
        <dbReference type="ARBA" id="ARBA00007837"/>
    </source>
</evidence>
<dbReference type="InterPro" id="IPR008731">
    <property type="entry name" value="PTS_EIN"/>
</dbReference>
<evidence type="ECO:0000256" key="20">
    <source>
        <dbReference type="PIRSR" id="PIRSR000732-3"/>
    </source>
</evidence>
<dbReference type="PANTHER" id="PTHR46244:SF3">
    <property type="entry name" value="PHOSPHOENOLPYRUVATE-PROTEIN PHOSPHOTRANSFERASE"/>
    <property type="match status" value="1"/>
</dbReference>
<dbReference type="InterPro" id="IPR036637">
    <property type="entry name" value="Phosphohistidine_dom_sf"/>
</dbReference>
<keyword evidence="25" id="KW-1185">Reference proteome</keyword>
<evidence type="ECO:0000256" key="17">
    <source>
        <dbReference type="PIRNR" id="PIRNR000732"/>
    </source>
</evidence>
<keyword evidence="13 17" id="KW-0479">Metal-binding</keyword>
<evidence type="ECO:0000256" key="18">
    <source>
        <dbReference type="PIRSR" id="PIRSR000732-1"/>
    </source>
</evidence>
<dbReference type="Gene3D" id="1.10.274.10">
    <property type="entry name" value="PtsI, HPr-binding domain"/>
    <property type="match status" value="1"/>
</dbReference>
<accession>A0A225DYB2</accession>
<dbReference type="InterPro" id="IPR008279">
    <property type="entry name" value="PEP-util_enz_mobile_dom"/>
</dbReference>
<feature type="domain" description="PEP-utilising enzyme C-terminal" evidence="22">
    <location>
        <begin position="240"/>
        <end position="527"/>
    </location>
</feature>
<evidence type="ECO:0000256" key="3">
    <source>
        <dbReference type="ARBA" id="ARBA00002728"/>
    </source>
</evidence>
<feature type="binding site" evidence="19">
    <location>
        <position position="281"/>
    </location>
    <ligand>
        <name>phosphoenolpyruvate</name>
        <dbReference type="ChEBI" id="CHEBI:58702"/>
    </ligand>
</feature>
<evidence type="ECO:0000256" key="6">
    <source>
        <dbReference type="ARBA" id="ARBA00012232"/>
    </source>
</evidence>
<dbReference type="InterPro" id="IPR015813">
    <property type="entry name" value="Pyrv/PenolPyrv_kinase-like_dom"/>
</dbReference>
<evidence type="ECO:0000256" key="19">
    <source>
        <dbReference type="PIRSR" id="PIRSR000732-2"/>
    </source>
</evidence>
<feature type="binding site" evidence="19">
    <location>
        <begin position="441"/>
        <end position="442"/>
    </location>
    <ligand>
        <name>phosphoenolpyruvate</name>
        <dbReference type="ChEBI" id="CHEBI:58702"/>
    </ligand>
</feature>
<dbReference type="SUPFAM" id="SSF51621">
    <property type="entry name" value="Phosphoenolpyruvate/pyruvate domain"/>
    <property type="match status" value="1"/>
</dbReference>
<evidence type="ECO:0000256" key="4">
    <source>
        <dbReference type="ARBA" id="ARBA00004496"/>
    </source>
</evidence>
<name>A0A225DYB2_9BACT</name>
<comment type="similarity">
    <text evidence="5 17">Belongs to the PEP-utilizing enzyme family.</text>
</comment>
<gene>
    <name evidence="24" type="ORF">FRUB_00219</name>
</gene>
<dbReference type="PRINTS" id="PR01736">
    <property type="entry name" value="PHPHTRNFRASE"/>
</dbReference>
<comment type="cofactor">
    <cofactor evidence="2 17 20">
        <name>Mg(2+)</name>
        <dbReference type="ChEBI" id="CHEBI:18420"/>
    </cofactor>
</comment>
<keyword evidence="14 17" id="KW-0418">Kinase</keyword>
<comment type="caution">
    <text evidence="24">The sequence shown here is derived from an EMBL/GenBank/DDBJ whole genome shotgun (WGS) entry which is preliminary data.</text>
</comment>
<dbReference type="AlphaFoldDB" id="A0A225DYB2"/>
<dbReference type="PROSITE" id="PS00370">
    <property type="entry name" value="PEP_ENZYMES_PHOS_SITE"/>
    <property type="match status" value="1"/>
</dbReference>
<feature type="active site" description="Tele-phosphohistidine intermediate" evidence="18">
    <location>
        <position position="175"/>
    </location>
</feature>
<dbReference type="Pfam" id="PF05524">
    <property type="entry name" value="PEP-utilisers_N"/>
    <property type="match status" value="1"/>
</dbReference>
<dbReference type="Gene3D" id="3.50.30.10">
    <property type="entry name" value="Phosphohistidine domain"/>
    <property type="match status" value="1"/>
</dbReference>
<keyword evidence="15 17" id="KW-0460">Magnesium</keyword>
<dbReference type="InterPro" id="IPR024692">
    <property type="entry name" value="PTS_EI"/>
</dbReference>
<dbReference type="Gene3D" id="3.20.20.60">
    <property type="entry name" value="Phosphoenolpyruvate-binding domains"/>
    <property type="match status" value="1"/>
</dbReference>
<evidence type="ECO:0000256" key="14">
    <source>
        <dbReference type="ARBA" id="ARBA00022777"/>
    </source>
</evidence>
<dbReference type="InterPro" id="IPR018274">
    <property type="entry name" value="PEP_util_AS"/>
</dbReference>
<dbReference type="InterPro" id="IPR006318">
    <property type="entry name" value="PTS_EI-like"/>
</dbReference>
<dbReference type="Pfam" id="PF00391">
    <property type="entry name" value="PEP-utilizers"/>
    <property type="match status" value="1"/>
</dbReference>
<feature type="binding site" evidence="20">
    <location>
        <position position="442"/>
    </location>
    <ligand>
        <name>Mg(2+)</name>
        <dbReference type="ChEBI" id="CHEBI:18420"/>
    </ligand>
</feature>
<sequence length="565" mass="61341">MLDTEGVVISHRTVPQEQTEAEVVRVGAALAAAADDARDRERDITDRLGQSVGAIFHGHAFLYEDPGLRRDIEALIRTQRYSAEYAASKAVRGLIRRFDEMPADGPMARLKADFLDLEKQVLGKLMGAPATNGPIPLAGDAVIILAGDLTPSETAQLDPQIVHAFATESGGPTSHTAIMAGALEIPAVVGIGRFLSDVSIGDTVIVDGTRGLLILDPDEATLERYTAARAAQEAGGQADNLRDVAPVTRCGTRVLLLGNIEFPHEAPHCLDRGAEGVGLYRTEFLYVNKTADPTEAEHYEAYKSVLTALGPDRPVVIRTLDIGADKFSAVSGLLSAEKNPFLGLRSVRLCLKNLVLFKTQLRAILRASVYGDARLMFPMVSTVMELRQCKSLLAEVKEDLEEARIPFKPDLPIGTMIEVPSAALIADVLAREVDFFSIGTNDLVQYTLAADRNNENVAGLYNPADPAVLRLMKMVCDAAATENITVNVCGEMSGEPLYVPLLIGLGIRQLSATPRKIPELKRTIRNLTVADAERIARESMRMETAREVTTYLREQLRRILPDAAD</sequence>
<organism evidence="24 25">
    <name type="scientific">Fimbriiglobus ruber</name>
    <dbReference type="NCBI Taxonomy" id="1908690"/>
    <lineage>
        <taxon>Bacteria</taxon>
        <taxon>Pseudomonadati</taxon>
        <taxon>Planctomycetota</taxon>
        <taxon>Planctomycetia</taxon>
        <taxon>Gemmatales</taxon>
        <taxon>Gemmataceae</taxon>
        <taxon>Fimbriiglobus</taxon>
    </lineage>
</organism>
<evidence type="ECO:0000259" key="22">
    <source>
        <dbReference type="Pfam" id="PF02896"/>
    </source>
</evidence>
<feature type="domain" description="Phosphotransferase system enzyme I N-terminal" evidence="23">
    <location>
        <begin position="10"/>
        <end position="104"/>
    </location>
</feature>
<feature type="active site" description="Proton donor" evidence="18">
    <location>
        <position position="489"/>
    </location>
</feature>
<keyword evidence="24" id="KW-0670">Pyruvate</keyword>
<comment type="function">
    <text evidence="3 17">General (non sugar-specific) component of the phosphoenolpyruvate-dependent sugar phosphotransferase system (sugar PTS). This major carbohydrate active-transport system catalyzes the phosphorylation of incoming sugar substrates concomitantly with their translocation across the cell membrane. Enzyme I transfers the phosphoryl group from phosphoenolpyruvate (PEP) to the phosphoryl carrier protein (HPr).</text>
</comment>
<dbReference type="GO" id="GO:0008965">
    <property type="term" value="F:phosphoenolpyruvate-protein phosphotransferase activity"/>
    <property type="evidence" value="ECO:0007669"/>
    <property type="project" value="UniProtKB-EC"/>
</dbReference>
<evidence type="ECO:0000256" key="2">
    <source>
        <dbReference type="ARBA" id="ARBA00001946"/>
    </source>
</evidence>
<dbReference type="InterPro" id="IPR023151">
    <property type="entry name" value="PEP_util_CS"/>
</dbReference>
<dbReference type="PROSITE" id="PS00742">
    <property type="entry name" value="PEP_ENZYMES_2"/>
    <property type="match status" value="1"/>
</dbReference>
<dbReference type="Pfam" id="PF02896">
    <property type="entry name" value="PEP-utilizers_C"/>
    <property type="match status" value="1"/>
</dbReference>
<evidence type="ECO:0000256" key="15">
    <source>
        <dbReference type="ARBA" id="ARBA00022842"/>
    </source>
</evidence>
<evidence type="ECO:0000256" key="11">
    <source>
        <dbReference type="ARBA" id="ARBA00022679"/>
    </source>
</evidence>
<evidence type="ECO:0000256" key="13">
    <source>
        <dbReference type="ARBA" id="ARBA00022723"/>
    </source>
</evidence>
<dbReference type="PIRSF" id="PIRSF000732">
    <property type="entry name" value="PTS_enzyme_I"/>
    <property type="match status" value="1"/>
</dbReference>
<dbReference type="InterPro" id="IPR050499">
    <property type="entry name" value="PEP-utilizing_PTS_enzyme"/>
</dbReference>
<feature type="binding site" evidence="19">
    <location>
        <position position="318"/>
    </location>
    <ligand>
        <name>phosphoenolpyruvate</name>
        <dbReference type="ChEBI" id="CHEBI:58702"/>
    </ligand>
</feature>
<evidence type="ECO:0000256" key="12">
    <source>
        <dbReference type="ARBA" id="ARBA00022683"/>
    </source>
</evidence>
<dbReference type="GO" id="GO:0016301">
    <property type="term" value="F:kinase activity"/>
    <property type="evidence" value="ECO:0007669"/>
    <property type="project" value="UniProtKB-KW"/>
</dbReference>
<evidence type="ECO:0000256" key="8">
    <source>
        <dbReference type="ARBA" id="ARBA00022448"/>
    </source>
</evidence>
<dbReference type="Proteomes" id="UP000214646">
    <property type="component" value="Unassembled WGS sequence"/>
</dbReference>
<comment type="subcellular location">
    <subcellularLocation>
        <location evidence="4 17">Cytoplasm</location>
    </subcellularLocation>
</comment>
<protein>
    <recommendedName>
        <fullName evidence="7 17">Phosphoenolpyruvate-protein phosphotransferase</fullName>
        <ecNumber evidence="6 17">2.7.3.9</ecNumber>
    </recommendedName>
    <alternativeName>
        <fullName evidence="16 17">Phosphotransferase system, enzyme I</fullName>
    </alternativeName>
</protein>
<dbReference type="PANTHER" id="PTHR46244">
    <property type="entry name" value="PHOSPHOENOLPYRUVATE-PROTEIN PHOSPHOTRANSFERASE"/>
    <property type="match status" value="1"/>
</dbReference>
<proteinExistence type="inferred from homology"/>
<reference evidence="25" key="1">
    <citation type="submission" date="2017-06" db="EMBL/GenBank/DDBJ databases">
        <title>Genome analysis of Fimbriiglobus ruber SP5, the first member of the order Planctomycetales with confirmed chitinolytic capability.</title>
        <authorList>
            <person name="Ravin N.V."/>
            <person name="Rakitin A.L."/>
            <person name="Ivanova A.A."/>
            <person name="Beletsky A.V."/>
            <person name="Kulichevskaya I.S."/>
            <person name="Mardanov A.V."/>
            <person name="Dedysh S.N."/>
        </authorList>
    </citation>
    <scope>NUCLEOTIDE SEQUENCE [LARGE SCALE GENOMIC DNA]</scope>
    <source>
        <strain evidence="25">SP5</strain>
    </source>
</reference>
<comment type="catalytic activity">
    <reaction evidence="1 17">
        <text>L-histidyl-[protein] + phosphoenolpyruvate = N(pros)-phospho-L-histidyl-[protein] + pyruvate</text>
        <dbReference type="Rhea" id="RHEA:23880"/>
        <dbReference type="Rhea" id="RHEA-COMP:9745"/>
        <dbReference type="Rhea" id="RHEA-COMP:9746"/>
        <dbReference type="ChEBI" id="CHEBI:15361"/>
        <dbReference type="ChEBI" id="CHEBI:29979"/>
        <dbReference type="ChEBI" id="CHEBI:58702"/>
        <dbReference type="ChEBI" id="CHEBI:64837"/>
        <dbReference type="EC" id="2.7.3.9"/>
    </reaction>
</comment>
<dbReference type="NCBIfam" id="TIGR01417">
    <property type="entry name" value="PTS_I_fam"/>
    <property type="match status" value="1"/>
</dbReference>